<evidence type="ECO:0000256" key="1">
    <source>
        <dbReference type="ARBA" id="ARBA00001043"/>
    </source>
</evidence>
<dbReference type="EC" id="3.5.2.17" evidence="7"/>
<evidence type="ECO:0000259" key="8">
    <source>
        <dbReference type="Pfam" id="PF00576"/>
    </source>
</evidence>
<evidence type="ECO:0000313" key="9">
    <source>
        <dbReference type="EMBL" id="MBC9177888.1"/>
    </source>
</evidence>
<name>A0ABR7R857_9PROT</name>
<evidence type="ECO:0000256" key="7">
    <source>
        <dbReference type="RuleBase" id="RU361270"/>
    </source>
</evidence>
<reference evidence="9 10" key="1">
    <citation type="journal article" date="2009" name="Int. J. Syst. Evol. Microbiol.">
        <title>Transfer of Teichococcus ludipueritiae and Muricoccus roseus to the genus Roseomonas, as Roseomonas ludipueritiae comb. nov. and Roseomonas rosea comb. nov., respectively, and emended description of the genus Roseomonas.</title>
        <authorList>
            <person name="Sanchez-Porro C."/>
            <person name="Gallego V."/>
            <person name="Busse H.J."/>
            <person name="Kampfer P."/>
            <person name="Ventosa A."/>
        </authorList>
    </citation>
    <scope>NUCLEOTIDE SEQUENCE [LARGE SCALE GENOMIC DNA]</scope>
    <source>
        <strain evidence="9 10">DSM 14915</strain>
    </source>
</reference>
<comment type="function">
    <text evidence="2">Catalyzes the hydrolysis of 5-hydroxyisourate (HIU) to 2-oxo-4-hydroxy-4-carboxy-5-ureidoimidazoline (OHCU).</text>
</comment>
<comment type="similarity">
    <text evidence="3 7">Belongs to the transthyretin family. 5-hydroxyisourate hydrolase subfamily.</text>
</comment>
<proteinExistence type="inferred from homology"/>
<dbReference type="InterPro" id="IPR036817">
    <property type="entry name" value="Transthyretin/HIU_hydrolase_sf"/>
</dbReference>
<dbReference type="NCBIfam" id="TIGR02962">
    <property type="entry name" value="hdxy_isourate"/>
    <property type="match status" value="1"/>
</dbReference>
<dbReference type="RefSeq" id="WP_187779007.1">
    <property type="nucleotide sequence ID" value="NZ_JACTUZ010000053.1"/>
</dbReference>
<dbReference type="PROSITE" id="PS00768">
    <property type="entry name" value="TRANSTHYRETIN_1"/>
    <property type="match status" value="1"/>
</dbReference>
<dbReference type="Pfam" id="PF00576">
    <property type="entry name" value="Transthyretin"/>
    <property type="match status" value="1"/>
</dbReference>
<comment type="caution">
    <text evidence="9">The sequence shown here is derived from an EMBL/GenBank/DDBJ whole genome shotgun (WGS) entry which is preliminary data.</text>
</comment>
<evidence type="ECO:0000256" key="6">
    <source>
        <dbReference type="ARBA" id="ARBA00022801"/>
    </source>
</evidence>
<dbReference type="SUPFAM" id="SSF49472">
    <property type="entry name" value="Transthyretin (synonym: prealbumin)"/>
    <property type="match status" value="1"/>
</dbReference>
<comment type="catalytic activity">
    <reaction evidence="1 7">
        <text>5-hydroxyisourate + H2O = 5-hydroxy-2-oxo-4-ureido-2,5-dihydro-1H-imidazole-5-carboxylate + H(+)</text>
        <dbReference type="Rhea" id="RHEA:23736"/>
        <dbReference type="ChEBI" id="CHEBI:15377"/>
        <dbReference type="ChEBI" id="CHEBI:15378"/>
        <dbReference type="ChEBI" id="CHEBI:18072"/>
        <dbReference type="ChEBI" id="CHEBI:58639"/>
        <dbReference type="EC" id="3.5.2.17"/>
    </reaction>
</comment>
<organism evidence="9 10">
    <name type="scientific">Pseudoroseomonas ludipueritiae</name>
    <dbReference type="NCBI Taxonomy" id="198093"/>
    <lineage>
        <taxon>Bacteria</taxon>
        <taxon>Pseudomonadati</taxon>
        <taxon>Pseudomonadota</taxon>
        <taxon>Alphaproteobacteria</taxon>
        <taxon>Acetobacterales</taxon>
        <taxon>Acetobacteraceae</taxon>
        <taxon>Pseudoroseomonas</taxon>
    </lineage>
</organism>
<dbReference type="Gene3D" id="2.60.40.180">
    <property type="entry name" value="Transthyretin/hydroxyisourate hydrolase domain"/>
    <property type="match status" value="1"/>
</dbReference>
<dbReference type="GO" id="GO:0033971">
    <property type="term" value="F:hydroxyisourate hydrolase activity"/>
    <property type="evidence" value="ECO:0007669"/>
    <property type="project" value="UniProtKB-EC"/>
</dbReference>
<dbReference type="InterPro" id="IPR023418">
    <property type="entry name" value="Thyroxine_BS"/>
</dbReference>
<protein>
    <recommendedName>
        <fullName evidence="7">5-hydroxyisourate hydrolase</fullName>
        <shortName evidence="7">HIU hydrolase</shortName>
        <shortName evidence="7">HIUHase</shortName>
        <ecNumber evidence="7">3.5.2.17</ecNumber>
    </recommendedName>
</protein>
<keyword evidence="6 7" id="KW-0378">Hydrolase</keyword>
<keyword evidence="5 7" id="KW-0659">Purine metabolism</keyword>
<gene>
    <name evidence="9" type="primary">uraH</name>
    <name evidence="9" type="ORF">IBL25_13150</name>
</gene>
<comment type="subunit">
    <text evidence="4 7">Homotetramer.</text>
</comment>
<evidence type="ECO:0000256" key="5">
    <source>
        <dbReference type="ARBA" id="ARBA00022631"/>
    </source>
</evidence>
<feature type="domain" description="Transthyretin/hydroxyisourate hydrolase" evidence="8">
    <location>
        <begin position="6"/>
        <end position="113"/>
    </location>
</feature>
<evidence type="ECO:0000256" key="2">
    <source>
        <dbReference type="ARBA" id="ARBA00002704"/>
    </source>
</evidence>
<dbReference type="Proteomes" id="UP000603940">
    <property type="component" value="Unassembled WGS sequence"/>
</dbReference>
<sequence length="114" mass="12242">MKPSALTTHVLDTAAGIPAAGVAVELWRMEDAVLVTRATTNADGRTDAPLMDVASFRPGRYELRFAVGDYFRARGQAAGFLDVVALNVGLEAGQGHYHVPLLCSPWSYSTYRGS</sequence>
<keyword evidence="10" id="KW-1185">Reference proteome</keyword>
<evidence type="ECO:0000256" key="4">
    <source>
        <dbReference type="ARBA" id="ARBA00011881"/>
    </source>
</evidence>
<evidence type="ECO:0000256" key="3">
    <source>
        <dbReference type="ARBA" id="ARBA00009850"/>
    </source>
</evidence>
<dbReference type="InterPro" id="IPR014306">
    <property type="entry name" value="Hydroxyisourate_hydrolase"/>
</dbReference>
<dbReference type="EMBL" id="JACTUZ010000053">
    <property type="protein sequence ID" value="MBC9177888.1"/>
    <property type="molecule type" value="Genomic_DNA"/>
</dbReference>
<evidence type="ECO:0000313" key="10">
    <source>
        <dbReference type="Proteomes" id="UP000603940"/>
    </source>
</evidence>
<dbReference type="PANTHER" id="PTHR10395">
    <property type="entry name" value="URICASE AND TRANSTHYRETIN-RELATED"/>
    <property type="match status" value="1"/>
</dbReference>
<dbReference type="PANTHER" id="PTHR10395:SF7">
    <property type="entry name" value="5-HYDROXYISOURATE HYDROLASE"/>
    <property type="match status" value="1"/>
</dbReference>
<accession>A0ABR7R857</accession>
<dbReference type="InterPro" id="IPR023416">
    <property type="entry name" value="Transthyretin/HIU_hydrolase_d"/>
</dbReference>
<dbReference type="CDD" id="cd05822">
    <property type="entry name" value="TLP_HIUase"/>
    <property type="match status" value="1"/>
</dbReference>